<dbReference type="InterPro" id="IPR036890">
    <property type="entry name" value="HATPase_C_sf"/>
</dbReference>
<dbReference type="EC" id="2.7.13.3" evidence="4"/>
<comment type="similarity">
    <text evidence="3">In the N-terminal section; belongs to the phytochrome family.</text>
</comment>
<dbReference type="EMBL" id="AP019400">
    <property type="protein sequence ID" value="BBI33754.1"/>
    <property type="molecule type" value="Genomic_DNA"/>
</dbReference>
<dbReference type="Gene3D" id="1.10.287.130">
    <property type="match status" value="1"/>
</dbReference>
<evidence type="ECO:0000259" key="22">
    <source>
        <dbReference type="PROSITE" id="PS50110"/>
    </source>
</evidence>
<evidence type="ECO:0000256" key="3">
    <source>
        <dbReference type="ARBA" id="ARBA00006402"/>
    </source>
</evidence>
<dbReference type="SUPFAM" id="SSF55785">
    <property type="entry name" value="PYP-like sensor domain (PAS domain)"/>
    <property type="match status" value="2"/>
</dbReference>
<dbReference type="SMART" id="SM00387">
    <property type="entry name" value="HATPase_c"/>
    <property type="match status" value="1"/>
</dbReference>
<dbReference type="InterPro" id="IPR001789">
    <property type="entry name" value="Sig_transdc_resp-reg_receiver"/>
</dbReference>
<dbReference type="KEGG" id="cohn:KCTCHS21_31530"/>
<dbReference type="CDD" id="cd00088">
    <property type="entry name" value="HPT"/>
    <property type="match status" value="1"/>
</dbReference>
<evidence type="ECO:0000256" key="2">
    <source>
        <dbReference type="ARBA" id="ARBA00004651"/>
    </source>
</evidence>
<comment type="subunit">
    <text evidence="15">At low DSF concentrations, interacts with RpfF.</text>
</comment>
<dbReference type="SUPFAM" id="SSF55874">
    <property type="entry name" value="ATPase domain of HSP90 chaperone/DNA topoisomerase II/histidine kinase"/>
    <property type="match status" value="1"/>
</dbReference>
<feature type="modified residue" description="Phosphohistidine" evidence="18">
    <location>
        <position position="1211"/>
    </location>
</feature>
<dbReference type="InterPro" id="IPR000700">
    <property type="entry name" value="PAS-assoc_C"/>
</dbReference>
<dbReference type="Pfam" id="PF00672">
    <property type="entry name" value="HAMP"/>
    <property type="match status" value="1"/>
</dbReference>
<evidence type="ECO:0000259" key="25">
    <source>
        <dbReference type="PROSITE" id="PS50885"/>
    </source>
</evidence>
<dbReference type="CDD" id="cd12912">
    <property type="entry name" value="PDC2_MCP_like"/>
    <property type="match status" value="1"/>
</dbReference>
<evidence type="ECO:0000256" key="4">
    <source>
        <dbReference type="ARBA" id="ARBA00012438"/>
    </source>
</evidence>
<dbReference type="SMART" id="SM00388">
    <property type="entry name" value="HisKA"/>
    <property type="match status" value="1"/>
</dbReference>
<dbReference type="PRINTS" id="PR00344">
    <property type="entry name" value="BCTRLSENSOR"/>
</dbReference>
<dbReference type="InterPro" id="IPR003661">
    <property type="entry name" value="HisK_dim/P_dom"/>
</dbReference>
<dbReference type="Gene3D" id="6.10.340.10">
    <property type="match status" value="1"/>
</dbReference>
<feature type="domain" description="PAC" evidence="24">
    <location>
        <begin position="441"/>
        <end position="493"/>
    </location>
</feature>
<evidence type="ECO:0000259" key="23">
    <source>
        <dbReference type="PROSITE" id="PS50112"/>
    </source>
</evidence>
<dbReference type="InterPro" id="IPR004358">
    <property type="entry name" value="Sig_transdc_His_kin-like_C"/>
</dbReference>
<keyword evidence="6 19" id="KW-0597">Phosphoprotein</keyword>
<keyword evidence="10" id="KW-0418">Kinase</keyword>
<dbReference type="CDD" id="cd00130">
    <property type="entry name" value="PAS"/>
    <property type="match status" value="2"/>
</dbReference>
<evidence type="ECO:0000256" key="17">
    <source>
        <dbReference type="ARBA" id="ARBA00074306"/>
    </source>
</evidence>
<evidence type="ECO:0000256" key="9">
    <source>
        <dbReference type="ARBA" id="ARBA00022741"/>
    </source>
</evidence>
<feature type="domain" description="PAS" evidence="23">
    <location>
        <begin position="367"/>
        <end position="401"/>
    </location>
</feature>
<feature type="domain" description="HAMP" evidence="25">
    <location>
        <begin position="301"/>
        <end position="354"/>
    </location>
</feature>
<keyword evidence="12 20" id="KW-1133">Transmembrane helix</keyword>
<feature type="domain" description="PAS" evidence="23">
    <location>
        <begin position="490"/>
        <end position="528"/>
    </location>
</feature>
<protein>
    <recommendedName>
        <fullName evidence="17">Circadian input-output histidine kinase CikA</fullName>
        <ecNumber evidence="4">2.7.13.3</ecNumber>
    </recommendedName>
    <alternativeName>
        <fullName evidence="16">Sensory/regulatory protein RpfC</fullName>
    </alternativeName>
</protein>
<evidence type="ECO:0000256" key="13">
    <source>
        <dbReference type="ARBA" id="ARBA00023012"/>
    </source>
</evidence>
<dbReference type="PROSITE" id="PS50894">
    <property type="entry name" value="HPT"/>
    <property type="match status" value="1"/>
</dbReference>
<dbReference type="FunFam" id="3.30.565.10:FF:000010">
    <property type="entry name" value="Sensor histidine kinase RcsC"/>
    <property type="match status" value="1"/>
</dbReference>
<dbReference type="PROSITE" id="PS50110">
    <property type="entry name" value="RESPONSE_REGULATORY"/>
    <property type="match status" value="2"/>
</dbReference>
<dbReference type="Proteomes" id="UP000289856">
    <property type="component" value="Chromosome"/>
</dbReference>
<feature type="domain" description="Response regulatory" evidence="22">
    <location>
        <begin position="1020"/>
        <end position="1136"/>
    </location>
</feature>
<evidence type="ECO:0000256" key="10">
    <source>
        <dbReference type="ARBA" id="ARBA00022777"/>
    </source>
</evidence>
<sequence length="1278" mass="144192">MFRSLRFKIVIVLVLINTISFISMNLINYETSNKQMNQQLENHSMSNLKSTIANLNTMLSLKMKEVELISRSMPTTMTTTEQQLQFLKRQVPLTNLTARNIGIASPLGSMSMSDGTELQVGHIPAYQNALKGIPAYSNPMLDSAGEPTIWLMIPYYNSSNRIESVIGLALDSTLLFNAQLELRSTEYKDSDVVLIDSDTNLLYHKNISLILKRNYIREEPGLLQFSEQLKSSDEGYGEAMVFGRMLKMFYVKIPGKDWYAVFSVAKKEFEAPLRHSLWINMGLIASTEVILGLFLYLLTQKSILNRLKQVVQVTKNVAAGNFYTPPLDIQSKDEMGILASSINGMINNLQELFEPFQAFIHHNQYAMIVTDSRFVITSYNKRAEEMLGYTENEVLGRKSLLLWHDQNQLQERAQYYSDKLGRIVTPDEAVLFVLSHKGFLPDWEWTWINRENTRLLVTVNPSIIRHPDGRTKGYVLIARDISDIKQATETNIRLLEILESAHDMIASFDMRGHIFYLNQAGHSLLGIESLDEYNNQLSQYMPIPTTVKFADGLTEAQKHGFWQSETEIIGVNGQVQIASITVVAHHTDEGRDTFFSSIIRDISEQKETQRQLVQAKDAADEANEAKSSFLARMSHEIRTPLNGIIGLTYLLQRSELSEIQEDYLRQVSESSQNLLRILNDILDFSKLEADKLFLEQVPFCLEESLQRLSGIFSVLLGPKPVDFIIHADSRIPNLIGDPTRLEQVLLNLCSNAIKFTNFGLIELRISLIEQFNKQALLEFEVKDTGIGLTEQQRKQLFAPFVQADEKTSRKYGGTGLGLVISHTLIERMGGHISVESTYQVGSTFRFRLTLPLAPEKTTQQTIIDEPSYHFTIAVLEDQTQVAEHWYKLLSTFGYKVFTFSNWDQVKNLLDKERLDLVIIDMEAGDMHGEETWISWKSQLDRFGVKAISSTTLLGRDALQYLDDEHKPAGVLVKPASSLQVQQIISVIANQMTNQQTPSSISNRISTTQAIDKEPTALSSRILVVDDQIINRLVAKQLLEQQGFEVVIMDSGQEALRLLEQTTVDLILMDLHMPMMDGIETSIQIRKTFSPERLPIIALTADVTEEQHIKCIAAGMNDIITKPIQPDVLFAVLAGWLPDKLAPSFTPAVVYALNWPETPGLNVSLALHRLDGKSKLYMQLLDSFCQQYSNAEIILDRLLVESDKSNAIRFVHSLSGAAGHLGATEVQENAALAERILLENGDVPEIIAKLYKSLNQVIVTIQTSIKNSILTDLSKKGLD</sequence>
<dbReference type="InterPro" id="IPR033479">
    <property type="entry name" value="dCache_1"/>
</dbReference>
<evidence type="ECO:0000256" key="8">
    <source>
        <dbReference type="ARBA" id="ARBA00022692"/>
    </source>
</evidence>
<feature type="domain" description="HPt" evidence="26">
    <location>
        <begin position="1172"/>
        <end position="1263"/>
    </location>
</feature>
<feature type="transmembrane region" description="Helical" evidence="20">
    <location>
        <begin position="277"/>
        <end position="298"/>
    </location>
</feature>
<accession>A0A3T1D6R2</accession>
<reference evidence="27 28" key="1">
    <citation type="submission" date="2019-01" db="EMBL/GenBank/DDBJ databases">
        <title>Complete genome sequence of Cohnella hallensis HS21 isolated from Korean fir (Abies koreana) rhizospheric soil.</title>
        <authorList>
            <person name="Jiang L."/>
            <person name="Kang S.W."/>
            <person name="Kim S."/>
            <person name="Jung J."/>
            <person name="Kim C.Y."/>
            <person name="Kim D.H."/>
            <person name="Kim S.W."/>
            <person name="Lee J."/>
        </authorList>
    </citation>
    <scope>NUCLEOTIDE SEQUENCE [LARGE SCALE GENOMIC DNA]</scope>
    <source>
        <strain evidence="27 28">HS21</strain>
    </source>
</reference>
<keyword evidence="11" id="KW-0067">ATP-binding</keyword>
<gene>
    <name evidence="27" type="ORF">KCTCHS21_31530</name>
</gene>
<dbReference type="Pfam" id="PF00989">
    <property type="entry name" value="PAS"/>
    <property type="match status" value="2"/>
</dbReference>
<evidence type="ECO:0000256" key="18">
    <source>
        <dbReference type="PROSITE-ProRule" id="PRU00110"/>
    </source>
</evidence>
<dbReference type="CDD" id="cd16922">
    <property type="entry name" value="HATPase_EvgS-ArcB-TorS-like"/>
    <property type="match status" value="1"/>
</dbReference>
<keyword evidence="14 20" id="KW-0472">Membrane</keyword>
<organism evidence="27 28">
    <name type="scientific">Cohnella abietis</name>
    <dbReference type="NCBI Taxonomy" id="2507935"/>
    <lineage>
        <taxon>Bacteria</taxon>
        <taxon>Bacillati</taxon>
        <taxon>Bacillota</taxon>
        <taxon>Bacilli</taxon>
        <taxon>Bacillales</taxon>
        <taxon>Paenibacillaceae</taxon>
        <taxon>Cohnella</taxon>
    </lineage>
</organism>
<dbReference type="Pfam" id="PF00512">
    <property type="entry name" value="HisKA"/>
    <property type="match status" value="1"/>
</dbReference>
<dbReference type="Pfam" id="PF01627">
    <property type="entry name" value="Hpt"/>
    <property type="match status" value="1"/>
</dbReference>
<dbReference type="PROSITE" id="PS50113">
    <property type="entry name" value="PAC"/>
    <property type="match status" value="2"/>
</dbReference>
<dbReference type="InterPro" id="IPR035965">
    <property type="entry name" value="PAS-like_dom_sf"/>
</dbReference>
<evidence type="ECO:0000256" key="15">
    <source>
        <dbReference type="ARBA" id="ARBA00064003"/>
    </source>
</evidence>
<evidence type="ECO:0000256" key="1">
    <source>
        <dbReference type="ARBA" id="ARBA00000085"/>
    </source>
</evidence>
<keyword evidence="28" id="KW-1185">Reference proteome</keyword>
<feature type="domain" description="PAC" evidence="24">
    <location>
        <begin position="562"/>
        <end position="614"/>
    </location>
</feature>
<keyword evidence="7" id="KW-0808">Transferase</keyword>
<feature type="modified residue" description="4-aspartylphosphate" evidence="19">
    <location>
        <position position="1069"/>
    </location>
</feature>
<dbReference type="Gene3D" id="1.20.120.160">
    <property type="entry name" value="HPT domain"/>
    <property type="match status" value="1"/>
</dbReference>
<dbReference type="Gene3D" id="3.30.450.20">
    <property type="entry name" value="PAS domain"/>
    <property type="match status" value="3"/>
</dbReference>
<evidence type="ECO:0000313" key="27">
    <source>
        <dbReference type="EMBL" id="BBI33754.1"/>
    </source>
</evidence>
<dbReference type="InterPro" id="IPR003594">
    <property type="entry name" value="HATPase_dom"/>
</dbReference>
<dbReference type="InterPro" id="IPR036641">
    <property type="entry name" value="HPT_dom_sf"/>
</dbReference>
<dbReference type="InterPro" id="IPR001610">
    <property type="entry name" value="PAC"/>
</dbReference>
<dbReference type="Gene3D" id="3.40.50.2300">
    <property type="match status" value="2"/>
</dbReference>
<dbReference type="PROSITE" id="PS50885">
    <property type="entry name" value="HAMP"/>
    <property type="match status" value="1"/>
</dbReference>
<dbReference type="OrthoDB" id="9809348at2"/>
<dbReference type="SUPFAM" id="SSF52172">
    <property type="entry name" value="CheY-like"/>
    <property type="match status" value="2"/>
</dbReference>
<dbReference type="CDD" id="cd17546">
    <property type="entry name" value="REC_hyHK_CKI1_RcsC-like"/>
    <property type="match status" value="1"/>
</dbReference>
<dbReference type="InterPro" id="IPR036097">
    <property type="entry name" value="HisK_dim/P_sf"/>
</dbReference>
<evidence type="ECO:0000256" key="6">
    <source>
        <dbReference type="ARBA" id="ARBA00022553"/>
    </source>
</evidence>
<dbReference type="PANTHER" id="PTHR45339">
    <property type="entry name" value="HYBRID SIGNAL TRANSDUCTION HISTIDINE KINASE J"/>
    <property type="match status" value="1"/>
</dbReference>
<dbReference type="InterPro" id="IPR013767">
    <property type="entry name" value="PAS_fold"/>
</dbReference>
<evidence type="ECO:0000256" key="12">
    <source>
        <dbReference type="ARBA" id="ARBA00022989"/>
    </source>
</evidence>
<dbReference type="GO" id="GO:0005886">
    <property type="term" value="C:plasma membrane"/>
    <property type="evidence" value="ECO:0007669"/>
    <property type="project" value="UniProtKB-SubCell"/>
</dbReference>
<dbReference type="SMART" id="SM00086">
    <property type="entry name" value="PAC"/>
    <property type="match status" value="2"/>
</dbReference>
<dbReference type="GO" id="GO:0006355">
    <property type="term" value="P:regulation of DNA-templated transcription"/>
    <property type="evidence" value="ECO:0007669"/>
    <property type="project" value="InterPro"/>
</dbReference>
<dbReference type="GO" id="GO:0005524">
    <property type="term" value="F:ATP binding"/>
    <property type="evidence" value="ECO:0007669"/>
    <property type="project" value="UniProtKB-KW"/>
</dbReference>
<dbReference type="NCBIfam" id="TIGR00229">
    <property type="entry name" value="sensory_box"/>
    <property type="match status" value="2"/>
</dbReference>
<keyword evidence="8 20" id="KW-0812">Transmembrane</keyword>
<evidence type="ECO:0000259" key="26">
    <source>
        <dbReference type="PROSITE" id="PS50894"/>
    </source>
</evidence>
<dbReference type="SMART" id="SM00448">
    <property type="entry name" value="REC"/>
    <property type="match status" value="2"/>
</dbReference>
<dbReference type="CDD" id="cd00082">
    <property type="entry name" value="HisKA"/>
    <property type="match status" value="1"/>
</dbReference>
<dbReference type="SUPFAM" id="SSF47384">
    <property type="entry name" value="Homodimeric domain of signal transducing histidine kinase"/>
    <property type="match status" value="1"/>
</dbReference>
<evidence type="ECO:0000256" key="19">
    <source>
        <dbReference type="PROSITE-ProRule" id="PRU00169"/>
    </source>
</evidence>
<dbReference type="SUPFAM" id="SSF47226">
    <property type="entry name" value="Histidine-containing phosphotransfer domain, HPT domain"/>
    <property type="match status" value="1"/>
</dbReference>
<keyword evidence="5" id="KW-1003">Cell membrane</keyword>
<dbReference type="Pfam" id="PF02518">
    <property type="entry name" value="HATPase_c"/>
    <property type="match status" value="1"/>
</dbReference>
<feature type="domain" description="Response regulatory" evidence="22">
    <location>
        <begin position="871"/>
        <end position="988"/>
    </location>
</feature>
<dbReference type="InterPro" id="IPR008207">
    <property type="entry name" value="Sig_transdc_His_kin_Hpt_dom"/>
</dbReference>
<comment type="catalytic activity">
    <reaction evidence="1">
        <text>ATP + protein L-histidine = ADP + protein N-phospho-L-histidine.</text>
        <dbReference type="EC" id="2.7.13.3"/>
    </reaction>
</comment>
<dbReference type="CDD" id="cd06225">
    <property type="entry name" value="HAMP"/>
    <property type="match status" value="1"/>
</dbReference>
<dbReference type="Pfam" id="PF02743">
    <property type="entry name" value="dCache_1"/>
    <property type="match status" value="1"/>
</dbReference>
<dbReference type="InterPro" id="IPR000014">
    <property type="entry name" value="PAS"/>
</dbReference>
<comment type="subcellular location">
    <subcellularLocation>
        <location evidence="2">Cell membrane</location>
        <topology evidence="2">Multi-pass membrane protein</topology>
    </subcellularLocation>
</comment>
<keyword evidence="9" id="KW-0547">Nucleotide-binding</keyword>
<dbReference type="SUPFAM" id="SSF158472">
    <property type="entry name" value="HAMP domain-like"/>
    <property type="match status" value="1"/>
</dbReference>
<evidence type="ECO:0000256" key="14">
    <source>
        <dbReference type="ARBA" id="ARBA00023136"/>
    </source>
</evidence>
<feature type="domain" description="Histidine kinase" evidence="21">
    <location>
        <begin position="632"/>
        <end position="852"/>
    </location>
</feature>
<evidence type="ECO:0000256" key="20">
    <source>
        <dbReference type="SAM" id="Phobius"/>
    </source>
</evidence>
<dbReference type="InterPro" id="IPR005467">
    <property type="entry name" value="His_kinase_dom"/>
</dbReference>
<proteinExistence type="inferred from homology"/>
<evidence type="ECO:0000259" key="21">
    <source>
        <dbReference type="PROSITE" id="PS50109"/>
    </source>
</evidence>
<dbReference type="InterPro" id="IPR003660">
    <property type="entry name" value="HAMP_dom"/>
</dbReference>
<evidence type="ECO:0000256" key="5">
    <source>
        <dbReference type="ARBA" id="ARBA00022475"/>
    </source>
</evidence>
<dbReference type="SMART" id="SM00304">
    <property type="entry name" value="HAMP"/>
    <property type="match status" value="1"/>
</dbReference>
<dbReference type="InterPro" id="IPR011006">
    <property type="entry name" value="CheY-like_superfamily"/>
</dbReference>
<evidence type="ECO:0000313" key="28">
    <source>
        <dbReference type="Proteomes" id="UP000289856"/>
    </source>
</evidence>
<dbReference type="AlphaFoldDB" id="A0A3T1D6R2"/>
<keyword evidence="13" id="KW-0902">Two-component regulatory system</keyword>
<dbReference type="Pfam" id="PF00072">
    <property type="entry name" value="Response_reg"/>
    <property type="match status" value="1"/>
</dbReference>
<name>A0A3T1D6R2_9BACL</name>
<feature type="transmembrane region" description="Helical" evidence="20">
    <location>
        <begin position="6"/>
        <end position="27"/>
    </location>
</feature>
<dbReference type="GO" id="GO:0000155">
    <property type="term" value="F:phosphorelay sensor kinase activity"/>
    <property type="evidence" value="ECO:0007669"/>
    <property type="project" value="InterPro"/>
</dbReference>
<evidence type="ECO:0000256" key="11">
    <source>
        <dbReference type="ARBA" id="ARBA00022840"/>
    </source>
</evidence>
<dbReference type="RefSeq" id="WP_130609969.1">
    <property type="nucleotide sequence ID" value="NZ_AP019400.1"/>
</dbReference>
<dbReference type="PROSITE" id="PS50109">
    <property type="entry name" value="HIS_KIN"/>
    <property type="match status" value="1"/>
</dbReference>
<evidence type="ECO:0000256" key="16">
    <source>
        <dbReference type="ARBA" id="ARBA00068150"/>
    </source>
</evidence>
<dbReference type="SMART" id="SM00091">
    <property type="entry name" value="PAS"/>
    <property type="match status" value="2"/>
</dbReference>
<dbReference type="Gene3D" id="3.30.565.10">
    <property type="entry name" value="Histidine kinase-like ATPase, C-terminal domain"/>
    <property type="match status" value="1"/>
</dbReference>
<feature type="modified residue" description="4-aspartylphosphate" evidence="19">
    <location>
        <position position="920"/>
    </location>
</feature>
<dbReference type="FunFam" id="1.10.287.130:FF:000002">
    <property type="entry name" value="Two-component osmosensing histidine kinase"/>
    <property type="match status" value="1"/>
</dbReference>
<evidence type="ECO:0000256" key="7">
    <source>
        <dbReference type="ARBA" id="ARBA00022679"/>
    </source>
</evidence>
<dbReference type="PROSITE" id="PS50112">
    <property type="entry name" value="PAS"/>
    <property type="match status" value="2"/>
</dbReference>
<evidence type="ECO:0000259" key="24">
    <source>
        <dbReference type="PROSITE" id="PS50113"/>
    </source>
</evidence>
<dbReference type="PANTHER" id="PTHR45339:SF1">
    <property type="entry name" value="HYBRID SIGNAL TRANSDUCTION HISTIDINE KINASE J"/>
    <property type="match status" value="1"/>
</dbReference>